<dbReference type="CDD" id="cd05233">
    <property type="entry name" value="SDR_c"/>
    <property type="match status" value="1"/>
</dbReference>
<dbReference type="AlphaFoldDB" id="A0A1H9PLS1"/>
<keyword evidence="4" id="KW-1185">Reference proteome</keyword>
<evidence type="ECO:0000256" key="2">
    <source>
        <dbReference type="ARBA" id="ARBA00023002"/>
    </source>
</evidence>
<dbReference type="PRINTS" id="PR00081">
    <property type="entry name" value="GDHRDH"/>
</dbReference>
<name>A0A1H9PLS1_9CORY</name>
<dbReference type="InterPro" id="IPR036291">
    <property type="entry name" value="NAD(P)-bd_dom_sf"/>
</dbReference>
<gene>
    <name evidence="3" type="ORF">SAMN05661109_00381</name>
</gene>
<evidence type="ECO:0000313" key="4">
    <source>
        <dbReference type="Proteomes" id="UP000198929"/>
    </source>
</evidence>
<dbReference type="NCBIfam" id="NF005559">
    <property type="entry name" value="PRK07231.1"/>
    <property type="match status" value="1"/>
</dbReference>
<evidence type="ECO:0000313" key="3">
    <source>
        <dbReference type="EMBL" id="SER48739.1"/>
    </source>
</evidence>
<comment type="similarity">
    <text evidence="1">Belongs to the short-chain dehydrogenases/reductases (SDR) family.</text>
</comment>
<dbReference type="STRING" id="1121357.SAMN05661109_00381"/>
<dbReference type="Proteomes" id="UP000198929">
    <property type="component" value="Unassembled WGS sequence"/>
</dbReference>
<dbReference type="Pfam" id="PF13561">
    <property type="entry name" value="adh_short_C2"/>
    <property type="match status" value="1"/>
</dbReference>
<dbReference type="FunFam" id="3.40.50.720:FF:000084">
    <property type="entry name" value="Short-chain dehydrogenase reductase"/>
    <property type="match status" value="1"/>
</dbReference>
<dbReference type="SUPFAM" id="SSF51735">
    <property type="entry name" value="NAD(P)-binding Rossmann-fold domains"/>
    <property type="match status" value="1"/>
</dbReference>
<dbReference type="PANTHER" id="PTHR24321:SF8">
    <property type="entry name" value="ESTRADIOL 17-BETA-DEHYDROGENASE 8-RELATED"/>
    <property type="match status" value="1"/>
</dbReference>
<dbReference type="Gene3D" id="3.40.50.720">
    <property type="entry name" value="NAD(P)-binding Rossmann-like Domain"/>
    <property type="match status" value="1"/>
</dbReference>
<proteinExistence type="inferred from homology"/>
<dbReference type="GO" id="GO:0016491">
    <property type="term" value="F:oxidoreductase activity"/>
    <property type="evidence" value="ECO:0007669"/>
    <property type="project" value="UniProtKB-KW"/>
</dbReference>
<dbReference type="PRINTS" id="PR00080">
    <property type="entry name" value="SDRFAMILY"/>
</dbReference>
<evidence type="ECO:0000256" key="1">
    <source>
        <dbReference type="ARBA" id="ARBA00006484"/>
    </source>
</evidence>
<dbReference type="InterPro" id="IPR002347">
    <property type="entry name" value="SDR_fam"/>
</dbReference>
<organism evidence="3 4">
    <name type="scientific">Corynebacterium cystitidis DSM 20524</name>
    <dbReference type="NCBI Taxonomy" id="1121357"/>
    <lineage>
        <taxon>Bacteria</taxon>
        <taxon>Bacillati</taxon>
        <taxon>Actinomycetota</taxon>
        <taxon>Actinomycetes</taxon>
        <taxon>Mycobacteriales</taxon>
        <taxon>Corynebacteriaceae</taxon>
        <taxon>Corynebacterium</taxon>
    </lineage>
</organism>
<dbReference type="PANTHER" id="PTHR24321">
    <property type="entry name" value="DEHYDROGENASES, SHORT CHAIN"/>
    <property type="match status" value="1"/>
</dbReference>
<accession>A0A1H9PLS1</accession>
<reference evidence="4" key="1">
    <citation type="submission" date="2016-10" db="EMBL/GenBank/DDBJ databases">
        <authorList>
            <person name="Varghese N."/>
            <person name="Submissions S."/>
        </authorList>
    </citation>
    <scope>NUCLEOTIDE SEQUENCE [LARGE SCALE GENOMIC DNA]</scope>
    <source>
        <strain evidence="4">DSM 20524</strain>
    </source>
</reference>
<keyword evidence="2" id="KW-0560">Oxidoreductase</keyword>
<sequence length="247" mass="25648">MLKDKVAIITGAGSGFGKATAQLFAEKGAAIVVVDMNKEAAEAVAGEIQADERRAIAVTADVTKEDDVKNFVDQAIKHFGKIDVLFNNAGVYVPGNVEETDLDGWLASLNVNLTGVYLGCKYAMPHLKKTKGSIINTASAGGVIGFPDAFGYATTKGGVISATRAIAVDYADDGVRANAIAPGTGVTGMTEDLLQDENVYNAFVSPIPLHRLGQPQDVAGAALFLASDYASYVTGATIPVDGGWTMS</sequence>
<dbReference type="EMBL" id="FOGQ01000001">
    <property type="protein sequence ID" value="SER48739.1"/>
    <property type="molecule type" value="Genomic_DNA"/>
</dbReference>
<protein>
    <submittedName>
        <fullName evidence="3">Meso-butanediol dehydrogenase / (S,S)-butanediol dehydrogenase / diacetyl reductase</fullName>
    </submittedName>
</protein>